<proteinExistence type="predicted"/>
<evidence type="ECO:0000313" key="2">
    <source>
        <dbReference type="Proteomes" id="UP000467700"/>
    </source>
</evidence>
<dbReference type="AlphaFoldDB" id="A0A8S0VTS3"/>
<keyword evidence="2" id="KW-1185">Reference proteome</keyword>
<protein>
    <submittedName>
        <fullName evidence="1">Uncharacterized protein</fullName>
    </submittedName>
</protein>
<sequence length="100" mass="10944">MTHSSLASYMLSTNVHCLVSSLDSSSPLSLLAILVIYSSEIPSFAMLNLHRFLSPLINESTTCRQISNVSFPSSFRSPLYREGSLGVMEVTIASTEKDAR</sequence>
<organism evidence="1 2">
    <name type="scientific">Cyclocybe aegerita</name>
    <name type="common">Black poplar mushroom</name>
    <name type="synonym">Agrocybe aegerita</name>
    <dbReference type="NCBI Taxonomy" id="1973307"/>
    <lineage>
        <taxon>Eukaryota</taxon>
        <taxon>Fungi</taxon>
        <taxon>Dikarya</taxon>
        <taxon>Basidiomycota</taxon>
        <taxon>Agaricomycotina</taxon>
        <taxon>Agaricomycetes</taxon>
        <taxon>Agaricomycetidae</taxon>
        <taxon>Agaricales</taxon>
        <taxon>Agaricineae</taxon>
        <taxon>Bolbitiaceae</taxon>
        <taxon>Cyclocybe</taxon>
    </lineage>
</organism>
<gene>
    <name evidence="1" type="ORF">AAE3_LOCUS3139</name>
</gene>
<reference evidence="1 2" key="1">
    <citation type="submission" date="2020-01" db="EMBL/GenBank/DDBJ databases">
        <authorList>
            <person name="Gupta K D."/>
        </authorList>
    </citation>
    <scope>NUCLEOTIDE SEQUENCE [LARGE SCALE GENOMIC DNA]</scope>
</reference>
<dbReference type="Proteomes" id="UP000467700">
    <property type="component" value="Unassembled WGS sequence"/>
</dbReference>
<accession>A0A8S0VTS3</accession>
<name>A0A8S0VTS3_CYCAE</name>
<comment type="caution">
    <text evidence="1">The sequence shown here is derived from an EMBL/GenBank/DDBJ whole genome shotgun (WGS) entry which is preliminary data.</text>
</comment>
<dbReference type="EMBL" id="CACVBS010000031">
    <property type="protein sequence ID" value="CAA7260910.1"/>
    <property type="molecule type" value="Genomic_DNA"/>
</dbReference>
<evidence type="ECO:0000313" key="1">
    <source>
        <dbReference type="EMBL" id="CAA7260910.1"/>
    </source>
</evidence>